<accession>A0ABN8PEX7</accession>
<name>A0ABN8PEX7_9CNID</name>
<reference evidence="1 2" key="1">
    <citation type="submission" date="2022-05" db="EMBL/GenBank/DDBJ databases">
        <authorList>
            <consortium name="Genoscope - CEA"/>
            <person name="William W."/>
        </authorList>
    </citation>
    <scope>NUCLEOTIDE SEQUENCE [LARGE SCALE GENOMIC DNA]</scope>
</reference>
<evidence type="ECO:0000313" key="2">
    <source>
        <dbReference type="Proteomes" id="UP001159405"/>
    </source>
</evidence>
<gene>
    <name evidence="1" type="ORF">PLOB_00040794</name>
</gene>
<comment type="caution">
    <text evidence="1">The sequence shown here is derived from an EMBL/GenBank/DDBJ whole genome shotgun (WGS) entry which is preliminary data.</text>
</comment>
<sequence>MNATFNGVLMMEQSNAYHQKAYLETLLNYNSEEGKTTLAAQRWVNELNVRASLIPTNAGTNDKPNPNDWDGKTGLKALTRRLLGKTYHTFMIKPHVAVFRTGKCLTPGVQIDLELYLNDSNLILFGTPDTTTSVGEKIPTLENNDIFLTLWMKKVTLNASVYTKLQKECSLSNATRVQYPVVRSEIRTYSFDGNSTRWEQDNVFVDRVPGKVIIGLMNSTDYHGSLQHYPFAYQKFGVTRVRQTIDEYPYRVPLHIVGTHRQYQSRRFGRV</sequence>
<evidence type="ECO:0000313" key="1">
    <source>
        <dbReference type="EMBL" id="CAH3139734.1"/>
    </source>
</evidence>
<organism evidence="1 2">
    <name type="scientific">Porites lobata</name>
    <dbReference type="NCBI Taxonomy" id="104759"/>
    <lineage>
        <taxon>Eukaryota</taxon>
        <taxon>Metazoa</taxon>
        <taxon>Cnidaria</taxon>
        <taxon>Anthozoa</taxon>
        <taxon>Hexacorallia</taxon>
        <taxon>Scleractinia</taxon>
        <taxon>Fungiina</taxon>
        <taxon>Poritidae</taxon>
        <taxon>Porites</taxon>
    </lineage>
</organism>
<proteinExistence type="predicted"/>
<dbReference type="Proteomes" id="UP001159405">
    <property type="component" value="Unassembled WGS sequence"/>
</dbReference>
<dbReference type="EMBL" id="CALNXK010000063">
    <property type="protein sequence ID" value="CAH3139734.1"/>
    <property type="molecule type" value="Genomic_DNA"/>
</dbReference>
<keyword evidence="2" id="KW-1185">Reference proteome</keyword>
<protein>
    <submittedName>
        <fullName evidence="1">Uncharacterized protein</fullName>
    </submittedName>
</protein>